<evidence type="ECO:0000313" key="3">
    <source>
        <dbReference type="Proteomes" id="UP000469559"/>
    </source>
</evidence>
<dbReference type="InterPro" id="IPR036928">
    <property type="entry name" value="AS_sf"/>
</dbReference>
<dbReference type="EMBL" id="QGMF01000111">
    <property type="protein sequence ID" value="TVY19360.1"/>
    <property type="molecule type" value="Genomic_DNA"/>
</dbReference>
<name>A0A8T9BH00_9HELO</name>
<comment type="caution">
    <text evidence="2">The sequence shown here is derived from an EMBL/GenBank/DDBJ whole genome shotgun (WGS) entry which is preliminary data.</text>
</comment>
<evidence type="ECO:0000259" key="1">
    <source>
        <dbReference type="Pfam" id="PF01425"/>
    </source>
</evidence>
<dbReference type="SUPFAM" id="SSF75304">
    <property type="entry name" value="Amidase signature (AS) enzymes"/>
    <property type="match status" value="1"/>
</dbReference>
<sequence length="137" mass="14895">MSNALFSRVPHATNMSTTTAAFNVLTADVKLLKNLLEKGTLKSTDLVNRYLDQVEKHDGYLHAMLSKPTRQSLQTIASSLDEERKAGSIRSPLHGIPIIIKDNIATHPSLGMTTTAGSFALLDSKPRENAPVAQKVD</sequence>
<proteinExistence type="predicted"/>
<feature type="domain" description="Amidase" evidence="1">
    <location>
        <begin position="45"/>
        <end position="135"/>
    </location>
</feature>
<dbReference type="Pfam" id="PF01425">
    <property type="entry name" value="Amidase"/>
    <property type="match status" value="1"/>
</dbReference>
<dbReference type="Gene3D" id="3.90.1300.10">
    <property type="entry name" value="Amidase signature (AS) domain"/>
    <property type="match status" value="1"/>
</dbReference>
<dbReference type="AlphaFoldDB" id="A0A8T9BH00"/>
<dbReference type="PANTHER" id="PTHR42678:SF34">
    <property type="entry name" value="OS04G0183300 PROTEIN"/>
    <property type="match status" value="1"/>
</dbReference>
<reference evidence="2 3" key="1">
    <citation type="submission" date="2018-05" db="EMBL/GenBank/DDBJ databases">
        <title>Whole genome sequencing for identification of molecular markers to develop diagnostic detection tools for the regulated plant pathogen Lachnellula willkommii.</title>
        <authorList>
            <person name="Giroux E."/>
            <person name="Bilodeau G."/>
        </authorList>
    </citation>
    <scope>NUCLEOTIDE SEQUENCE [LARGE SCALE GENOMIC DNA]</scope>
    <source>
        <strain evidence="2 3">CBS 203.66</strain>
    </source>
</reference>
<organism evidence="2 3">
    <name type="scientific">Lachnellula arida</name>
    <dbReference type="NCBI Taxonomy" id="1316785"/>
    <lineage>
        <taxon>Eukaryota</taxon>
        <taxon>Fungi</taxon>
        <taxon>Dikarya</taxon>
        <taxon>Ascomycota</taxon>
        <taxon>Pezizomycotina</taxon>
        <taxon>Leotiomycetes</taxon>
        <taxon>Helotiales</taxon>
        <taxon>Lachnaceae</taxon>
        <taxon>Lachnellula</taxon>
    </lineage>
</organism>
<dbReference type="PANTHER" id="PTHR42678">
    <property type="entry name" value="AMIDASE"/>
    <property type="match status" value="1"/>
</dbReference>
<evidence type="ECO:0000313" key="2">
    <source>
        <dbReference type="EMBL" id="TVY19360.1"/>
    </source>
</evidence>
<accession>A0A8T9BH00</accession>
<dbReference type="InterPro" id="IPR023631">
    <property type="entry name" value="Amidase_dom"/>
</dbReference>
<keyword evidence="3" id="KW-1185">Reference proteome</keyword>
<dbReference type="Proteomes" id="UP000469559">
    <property type="component" value="Unassembled WGS sequence"/>
</dbReference>
<protein>
    <submittedName>
        <fullName evidence="2">Putative amidase</fullName>
    </submittedName>
</protein>
<dbReference type="OrthoDB" id="566138at2759"/>
<gene>
    <name evidence="2" type="ORF">LARI1_G003439</name>
</gene>